<gene>
    <name evidence="2" type="ORF">SAMN04488011_1145</name>
</gene>
<proteinExistence type="predicted"/>
<dbReference type="SUPFAM" id="SSF46955">
    <property type="entry name" value="Putative DNA-binding domain"/>
    <property type="match status" value="1"/>
</dbReference>
<accession>A0A1H8M7S3</accession>
<evidence type="ECO:0000259" key="1">
    <source>
        <dbReference type="Pfam" id="PF12728"/>
    </source>
</evidence>
<reference evidence="3" key="1">
    <citation type="submission" date="2016-10" db="EMBL/GenBank/DDBJ databases">
        <authorList>
            <person name="Varghese N."/>
            <person name="Submissions S."/>
        </authorList>
    </citation>
    <scope>NUCLEOTIDE SEQUENCE [LARGE SCALE GENOMIC DNA]</scope>
    <source>
        <strain evidence="3">DSM 26893</strain>
    </source>
</reference>
<dbReference type="InterPro" id="IPR009061">
    <property type="entry name" value="DNA-bd_dom_put_sf"/>
</dbReference>
<sequence>MSQFTSSEIPEARGKNLMTVREVAGELNVGVSTIWRWAKNGDLPQPIKICGSTRWRRADIETLIAIAAA</sequence>
<name>A0A1H8M7S3_9RHOB</name>
<dbReference type="AlphaFoldDB" id="A0A1H8M7S3"/>
<dbReference type="InterPro" id="IPR041657">
    <property type="entry name" value="HTH_17"/>
</dbReference>
<protein>
    <submittedName>
        <fullName evidence="2">Transcriptional regulator, AlpA family</fullName>
    </submittedName>
</protein>
<dbReference type="RefSeq" id="WP_214606875.1">
    <property type="nucleotide sequence ID" value="NZ_FOCM01000014.1"/>
</dbReference>
<feature type="domain" description="Helix-turn-helix" evidence="1">
    <location>
        <begin position="17"/>
        <end position="64"/>
    </location>
</feature>
<organism evidence="2 3">
    <name type="scientific">Palleronia pelagia</name>
    <dbReference type="NCBI Taxonomy" id="387096"/>
    <lineage>
        <taxon>Bacteria</taxon>
        <taxon>Pseudomonadati</taxon>
        <taxon>Pseudomonadota</taxon>
        <taxon>Alphaproteobacteria</taxon>
        <taxon>Rhodobacterales</taxon>
        <taxon>Roseobacteraceae</taxon>
        <taxon>Palleronia</taxon>
    </lineage>
</organism>
<evidence type="ECO:0000313" key="3">
    <source>
        <dbReference type="Proteomes" id="UP000199372"/>
    </source>
</evidence>
<evidence type="ECO:0000313" key="2">
    <source>
        <dbReference type="EMBL" id="SEO13409.1"/>
    </source>
</evidence>
<dbReference type="Proteomes" id="UP000199372">
    <property type="component" value="Unassembled WGS sequence"/>
</dbReference>
<keyword evidence="3" id="KW-1185">Reference proteome</keyword>
<dbReference type="Pfam" id="PF12728">
    <property type="entry name" value="HTH_17"/>
    <property type="match status" value="1"/>
</dbReference>
<dbReference type="Gene3D" id="1.10.238.160">
    <property type="match status" value="1"/>
</dbReference>
<dbReference type="EMBL" id="FOCM01000014">
    <property type="protein sequence ID" value="SEO13409.1"/>
    <property type="molecule type" value="Genomic_DNA"/>
</dbReference>